<dbReference type="EnsemblBacteria" id="CAC11682">
    <property type="protein sequence ID" value="CAC11682"/>
    <property type="gene ID" value="CAC11682"/>
</dbReference>
<dbReference type="InterPro" id="IPR016169">
    <property type="entry name" value="FAD-bd_PCMH_sub2"/>
</dbReference>
<dbReference type="InterPro" id="IPR036318">
    <property type="entry name" value="FAD-bd_PCMH-like_sf"/>
</dbReference>
<dbReference type="EMBL" id="AL445064">
    <property type="protein sequence ID" value="CAC11682.1"/>
    <property type="molecule type" value="Genomic_DNA"/>
</dbReference>
<dbReference type="FunFam" id="3.30.70.2740:FF:000001">
    <property type="entry name" value="D-lactate dehydrogenase mitochondrial"/>
    <property type="match status" value="1"/>
</dbReference>
<dbReference type="RefSeq" id="WP_010900967.1">
    <property type="nucleotide sequence ID" value="NC_002578.1"/>
</dbReference>
<comment type="cofactor">
    <cofactor evidence="1">
        <name>FAD</name>
        <dbReference type="ChEBI" id="CHEBI:57692"/>
    </cofactor>
</comment>
<evidence type="ECO:0000313" key="7">
    <source>
        <dbReference type="EMBL" id="CAC11682.1"/>
    </source>
</evidence>
<dbReference type="eggNOG" id="arCOG00337">
    <property type="taxonomic scope" value="Archaea"/>
</dbReference>
<protein>
    <submittedName>
        <fullName evidence="7">Probable D-lactate dehydrogenase</fullName>
    </submittedName>
</protein>
<name>Q9HKQ4_THEAC</name>
<dbReference type="Gene3D" id="1.10.45.10">
    <property type="entry name" value="Vanillyl-alcohol Oxidase, Chain A, domain 4"/>
    <property type="match status" value="1"/>
</dbReference>
<keyword evidence="4" id="KW-0274">FAD</keyword>
<dbReference type="InterPro" id="IPR004113">
    <property type="entry name" value="FAD-bd_oxidored_4_C"/>
</dbReference>
<reference evidence="7 8" key="1">
    <citation type="journal article" date="2000" name="Nature">
        <title>The genome sequence of the thermoacidophilic scavenger Thermoplasma acidophilum.</title>
        <authorList>
            <person name="Ruepp A."/>
            <person name="Graml W."/>
            <person name="Santos-Martinez M.L."/>
            <person name="Koretke K.K."/>
            <person name="Volker C."/>
            <person name="Mewes H.W."/>
            <person name="Frishman D."/>
            <person name="Stocker S."/>
            <person name="Lupas A.N."/>
            <person name="Baumeister W."/>
        </authorList>
    </citation>
    <scope>NUCLEOTIDE SEQUENCE [LARGE SCALE GENOMIC DNA]</scope>
    <source>
        <strain evidence="8">ATCC 25905 / DSM 1728 / JCM 9062 / NBRC 15155 / AMRC-C165</strain>
    </source>
</reference>
<sequence>MGFIEEVRTFLGNYAITRKEDLIPYMNDASYFTGEMPEAVLLPGSPEDVQRIMKLAYKYEVPVVVRGGGSSLTGSSILKNEGIVISMLRMNHIIDLNLNDKCVVAEPGVRLDDLERFLDKYGHFYPPDPASSRSATVGGSISTNAGGLRGVAYGVTKDWVLGLEVVLADGTLVKFGNKALKRSMGYDMTALMIGSEGTLGIITKAYLKIWPKPERIARILAFFRTIDDAGNAISEVKERIIPEMAEFMDKISLDSVPDAIKYPEGTNYALIVDASGPPETLQRRREQIEGILKKYAIETRSTTDKAEMNRIYLARKGLYASILRLRKSEKEYIVIGDIVVPVSELPSALKEIEKARDVDGVRCALFGHIGDGNIHANIFADLSNEEAMAKVNKFMMDMAMISVRHGGSVSAEHGIGLEKKKLFVEEMRFHDNMRTLDLMRSIKRIFDPKNILNRGNIFDQDAGSDS</sequence>
<dbReference type="Proteomes" id="UP000001024">
    <property type="component" value="Chromosome"/>
</dbReference>
<accession>Q9HKQ4</accession>
<proteinExistence type="inferred from homology"/>
<dbReference type="Gene3D" id="3.30.465.10">
    <property type="match status" value="1"/>
</dbReference>
<dbReference type="SUPFAM" id="SSF56176">
    <property type="entry name" value="FAD-binding/transporter-associated domain-like"/>
    <property type="match status" value="1"/>
</dbReference>
<dbReference type="AlphaFoldDB" id="Q9HKQ4"/>
<dbReference type="InterPro" id="IPR016171">
    <property type="entry name" value="Vanillyl_alc_oxidase_C-sub2"/>
</dbReference>
<dbReference type="InParanoid" id="Q9HKQ4"/>
<comment type="similarity">
    <text evidence="2">Belongs to the FAD-binding oxidoreductase/transferase type 4 family.</text>
</comment>
<feature type="domain" description="FAD-binding PCMH-type" evidence="6">
    <location>
        <begin position="33"/>
        <end position="212"/>
    </location>
</feature>
<dbReference type="InterPro" id="IPR051914">
    <property type="entry name" value="FAD-linked_OxidoTrans_Type4"/>
</dbReference>
<dbReference type="PANTHER" id="PTHR42934:SF3">
    <property type="entry name" value="D-LACTATE DEHYDROGENASE"/>
    <property type="match status" value="1"/>
</dbReference>
<dbReference type="Gene3D" id="3.30.70.2740">
    <property type="match status" value="1"/>
</dbReference>
<dbReference type="FunCoup" id="Q9HKQ4">
    <property type="interactions" value="105"/>
</dbReference>
<dbReference type="PaxDb" id="273075-Ta0542"/>
<evidence type="ECO:0000256" key="2">
    <source>
        <dbReference type="ARBA" id="ARBA00008000"/>
    </source>
</evidence>
<dbReference type="InterPro" id="IPR016166">
    <property type="entry name" value="FAD-bd_PCMH"/>
</dbReference>
<dbReference type="PANTHER" id="PTHR42934">
    <property type="entry name" value="GLYCOLATE OXIDASE SUBUNIT GLCD"/>
    <property type="match status" value="1"/>
</dbReference>
<keyword evidence="3" id="KW-0285">Flavoprotein</keyword>
<evidence type="ECO:0000256" key="1">
    <source>
        <dbReference type="ARBA" id="ARBA00001974"/>
    </source>
</evidence>
<dbReference type="KEGG" id="tac:Ta0542"/>
<evidence type="ECO:0000256" key="3">
    <source>
        <dbReference type="ARBA" id="ARBA00022630"/>
    </source>
</evidence>
<dbReference type="Pfam" id="PF02913">
    <property type="entry name" value="FAD-oxidase_C"/>
    <property type="match status" value="1"/>
</dbReference>
<dbReference type="STRING" id="273075.gene:9571762"/>
<dbReference type="HOGENOM" id="CLU_017779_9_2_2"/>
<evidence type="ECO:0000259" key="6">
    <source>
        <dbReference type="PROSITE" id="PS51387"/>
    </source>
</evidence>
<evidence type="ECO:0000256" key="4">
    <source>
        <dbReference type="ARBA" id="ARBA00022827"/>
    </source>
</evidence>
<dbReference type="InterPro" id="IPR006094">
    <property type="entry name" value="Oxid_FAD_bind_N"/>
</dbReference>
<dbReference type="InterPro" id="IPR016164">
    <property type="entry name" value="FAD-linked_Oxase-like_C"/>
</dbReference>
<evidence type="ECO:0000313" key="8">
    <source>
        <dbReference type="Proteomes" id="UP000001024"/>
    </source>
</evidence>
<evidence type="ECO:0000256" key="5">
    <source>
        <dbReference type="ARBA" id="ARBA00023002"/>
    </source>
</evidence>
<keyword evidence="5" id="KW-0560">Oxidoreductase</keyword>
<dbReference type="PROSITE" id="PS51387">
    <property type="entry name" value="FAD_PCMH"/>
    <property type="match status" value="1"/>
</dbReference>
<keyword evidence="8" id="KW-1185">Reference proteome</keyword>
<dbReference type="GO" id="GO:0071949">
    <property type="term" value="F:FAD binding"/>
    <property type="evidence" value="ECO:0007669"/>
    <property type="project" value="InterPro"/>
</dbReference>
<gene>
    <name evidence="7" type="ordered locus">Ta0542</name>
</gene>
<dbReference type="Pfam" id="PF01565">
    <property type="entry name" value="FAD_binding_4"/>
    <property type="match status" value="1"/>
</dbReference>
<dbReference type="GO" id="GO:0016491">
    <property type="term" value="F:oxidoreductase activity"/>
    <property type="evidence" value="ECO:0007669"/>
    <property type="project" value="UniProtKB-KW"/>
</dbReference>
<dbReference type="OrthoDB" id="26910at2157"/>
<organism evidence="7 8">
    <name type="scientific">Thermoplasma acidophilum (strain ATCC 25905 / DSM 1728 / JCM 9062 / NBRC 15155 / AMRC-C165)</name>
    <dbReference type="NCBI Taxonomy" id="273075"/>
    <lineage>
        <taxon>Archaea</taxon>
        <taxon>Methanobacteriati</taxon>
        <taxon>Thermoplasmatota</taxon>
        <taxon>Thermoplasmata</taxon>
        <taxon>Thermoplasmatales</taxon>
        <taxon>Thermoplasmataceae</taxon>
        <taxon>Thermoplasma</taxon>
    </lineage>
</organism>
<dbReference type="SUPFAM" id="SSF55103">
    <property type="entry name" value="FAD-linked oxidases, C-terminal domain"/>
    <property type="match status" value="1"/>
</dbReference>